<feature type="region of interest" description="Disordered" evidence="1">
    <location>
        <begin position="130"/>
        <end position="158"/>
    </location>
</feature>
<evidence type="ECO:0000313" key="2">
    <source>
        <dbReference type="EMBL" id="KAJ7659843.1"/>
    </source>
</evidence>
<evidence type="ECO:0000256" key="1">
    <source>
        <dbReference type="SAM" id="MobiDB-lite"/>
    </source>
</evidence>
<sequence length="495" mass="53841">MLIIYNVHHLLISLRLAFVFKGPGHGAFQERRGASAVTHPIPSDDDAKWDLWSRAFERLVFLKCMPHSCFSQGHHDASVASNLRDSIISALCFHGTFLTTLPVHVSSACVLHADLEPICHFAIRHGAASEQRPRMAPASKSKHAFRTPPRDPGQAEAAERPPTVYVPLCFLNSDFPAQSGESPAAIGRESAGTARTTGAQVGVKPTTRGARFLRFPRGGLWCWSGLRISDSARTDVRQQWDLRSQVLTLPARGAFQKSAAASFVEFIFFFTRDPSDLPARPLLLSTCKVRAANLFGTASDLRILLLSSQAATSSYAGATRLLHVLRGCYAAATRVLRGATSSYANAASFYSYLRAPTSSYTVLRTPTPVLRAATSSYAAPTPLYQLLHRSTTSTPLLRATTLFLQGSTGSYGSSTSSYELLRRNPNPTTRLYALLRGCYASATTCYAVAMRVLRGCYASATLLLWSAPEMGTFATMLRALRAPTSAPEWAQGLLM</sequence>
<gene>
    <name evidence="2" type="ORF">B0H17DRAFT_1260845</name>
</gene>
<feature type="region of interest" description="Disordered" evidence="1">
    <location>
        <begin position="180"/>
        <end position="203"/>
    </location>
</feature>
<name>A0AAD7CSA0_MYCRO</name>
<protein>
    <submittedName>
        <fullName evidence="2">Uncharacterized protein</fullName>
    </submittedName>
</protein>
<organism evidence="2 3">
    <name type="scientific">Mycena rosella</name>
    <name type="common">Pink bonnet</name>
    <name type="synonym">Agaricus rosellus</name>
    <dbReference type="NCBI Taxonomy" id="1033263"/>
    <lineage>
        <taxon>Eukaryota</taxon>
        <taxon>Fungi</taxon>
        <taxon>Dikarya</taxon>
        <taxon>Basidiomycota</taxon>
        <taxon>Agaricomycotina</taxon>
        <taxon>Agaricomycetes</taxon>
        <taxon>Agaricomycetidae</taxon>
        <taxon>Agaricales</taxon>
        <taxon>Marasmiineae</taxon>
        <taxon>Mycenaceae</taxon>
        <taxon>Mycena</taxon>
    </lineage>
</organism>
<dbReference type="Proteomes" id="UP001221757">
    <property type="component" value="Unassembled WGS sequence"/>
</dbReference>
<comment type="caution">
    <text evidence="2">The sequence shown here is derived from an EMBL/GenBank/DDBJ whole genome shotgun (WGS) entry which is preliminary data.</text>
</comment>
<reference evidence="2" key="1">
    <citation type="submission" date="2023-03" db="EMBL/GenBank/DDBJ databases">
        <title>Massive genome expansion in bonnet fungi (Mycena s.s.) driven by repeated elements and novel gene families across ecological guilds.</title>
        <authorList>
            <consortium name="Lawrence Berkeley National Laboratory"/>
            <person name="Harder C.B."/>
            <person name="Miyauchi S."/>
            <person name="Viragh M."/>
            <person name="Kuo A."/>
            <person name="Thoen E."/>
            <person name="Andreopoulos B."/>
            <person name="Lu D."/>
            <person name="Skrede I."/>
            <person name="Drula E."/>
            <person name="Henrissat B."/>
            <person name="Morin E."/>
            <person name="Kohler A."/>
            <person name="Barry K."/>
            <person name="LaButti K."/>
            <person name="Morin E."/>
            <person name="Salamov A."/>
            <person name="Lipzen A."/>
            <person name="Mereny Z."/>
            <person name="Hegedus B."/>
            <person name="Baldrian P."/>
            <person name="Stursova M."/>
            <person name="Weitz H."/>
            <person name="Taylor A."/>
            <person name="Grigoriev I.V."/>
            <person name="Nagy L.G."/>
            <person name="Martin F."/>
            <person name="Kauserud H."/>
        </authorList>
    </citation>
    <scope>NUCLEOTIDE SEQUENCE</scope>
    <source>
        <strain evidence="2">CBHHK067</strain>
    </source>
</reference>
<keyword evidence="3" id="KW-1185">Reference proteome</keyword>
<dbReference type="AlphaFoldDB" id="A0AAD7CSA0"/>
<dbReference type="EMBL" id="JARKIE010000267">
    <property type="protein sequence ID" value="KAJ7659843.1"/>
    <property type="molecule type" value="Genomic_DNA"/>
</dbReference>
<evidence type="ECO:0000313" key="3">
    <source>
        <dbReference type="Proteomes" id="UP001221757"/>
    </source>
</evidence>
<accession>A0AAD7CSA0</accession>
<proteinExistence type="predicted"/>